<feature type="region of interest" description="Disordered" evidence="7">
    <location>
        <begin position="230"/>
        <end position="334"/>
    </location>
</feature>
<dbReference type="OrthoDB" id="823504at2759"/>
<proteinExistence type="predicted"/>
<dbReference type="PANTHER" id="PTHR11903:SF13">
    <property type="entry name" value="LINOLEATE 10R-LIPOXYGENASE"/>
    <property type="match status" value="1"/>
</dbReference>
<gene>
    <name evidence="8" type="ORF">CNMCM6805_001842</name>
</gene>
<sequence>MADVLAVGGLAYPIAKDLFKLAKKLRRLHKQIRNAKNDLTSVIKRTKSVARTYDFFRDTMKVARKIQELAPMFNRHQQLMGSIDEESLRTIGRLKHITSKFRSLIDDEPISTVERWIAQFEWSRASKETVPSLFQDMEVLERSMRTIGTLVHIQLLSQTHQRDGSDVIVAQLESFKKMLGIEFAKLRQAQRVQKTLMMQQQILPGQHLEATEFAQKIMQVLEKEIPRLKIHQPAESRSMADLRSPPPSPISNEPSPITTRSPSTPSSSGSQTSVSKLQQDENVSSPRRQIPRKRRTQSAPSRIPSISSPPSLILKPQTEGASSKPGNDSPAKFVDTAPKRLHEVQHFNEQSREPPKADVGAEQGRAIGRFKELSEVVHKATRPLPTETGNGTYVKDDSKGGSLWEDLLSLGIEDAKTVKDLVKTDALGRPVDDKTMLMERIIQMVAKLPDKSKTREKATHKFLGKLWDSLPHPPLSYVGDKYAYRSADGSYNNPTLPRLGAANTEYARTTEASKMRPASMPDPGLIFDSIFARETFKPHPNNVSSIFFTWASLIIHDVFQTGYRDQNINKTSSYLDLSTLYGDNQDEQNMMRTFEGGKIKPDCFSEPRLHILPAASGVILIMLNRFHNYVAEQLALINENGRFTKPKAEIIDPVEARAALAKYDNDLFQTARLITCGMYINITLYDYLRTIINLNRDNSTWNLDPRTHDDQDEIPTAQGNQCSVEFNLAYRWHSTIGRQDEAWTEETYREVVGKPGQEATLQDLMEGMRKFNARMDKDPSKRTFAGLQRQGDGTFSDVDLVDILTRAIEEVSGSFGPNNVPKVLRSVEILGIQQARKWNVGSLNEFRKFFDLKPYESFEEINSDPYVADQLRHLYEHPDYVELYPGIVAEEPKEPMVPGVGIAPGYTVSRAVLSDAVALVRGDRFYTKEFNARNLTNWGFKEADYNMEINQGCSFYRLALRAFPKWFKYNSIYAHYPMTIPSENRVIMKALGREEEFCWDRPAYIPQRTPVFDYANVRHILQDASNFRVMWGEATAYVFGPKGWDFMLSGDAPTHANQRNIMWQALYRGQWHDAVKQFYLDITQQLLTEKSCRVGNVNQVDISRDVGNLAHVHFASNVFSLPLKTREHPHGILTEHEMFEAMAVIFTAIFFDADPVKSFELRHKAREAAEKLGKLVEINVKAIKSSGLIATLFGSMYGNKNALFEYGVHMVERLLQSGLDPEQVTWSQILPTAVAMVPNQAQVFTQILDYYLSDNGRKHLPDIKRFAKEDSPASDEVLLRYCMEAIRLNGIFGSYRKSHTNLTLDDKGGEVHIKPGDKVFVSFVDANRDPKVFPKRNEVDLNRPMESYIHYGVGPHTCLGGDASKVALTAMLRVVGRLDNLRRAPGAQGELKKIPREHGFYTYMREDQDSFYPFPMSWKLHYDGEIPGKEQPVRGDFICNVPGHWQN</sequence>
<dbReference type="GO" id="GO:0006979">
    <property type="term" value="P:response to oxidative stress"/>
    <property type="evidence" value="ECO:0007669"/>
    <property type="project" value="InterPro"/>
</dbReference>
<feature type="compositionally biased region" description="Low complexity" evidence="7">
    <location>
        <begin position="300"/>
        <end position="316"/>
    </location>
</feature>
<dbReference type="InterPro" id="IPR034812">
    <property type="entry name" value="Ppo-like_N"/>
</dbReference>
<dbReference type="SUPFAM" id="SSF48113">
    <property type="entry name" value="Heme-dependent peroxidases"/>
    <property type="match status" value="1"/>
</dbReference>
<dbReference type="GO" id="GO:0016705">
    <property type="term" value="F:oxidoreductase activity, acting on paired donors, with incorporation or reduction of molecular oxygen"/>
    <property type="evidence" value="ECO:0007669"/>
    <property type="project" value="InterPro"/>
</dbReference>
<dbReference type="Gene3D" id="1.10.640.10">
    <property type="entry name" value="Haem peroxidase domain superfamily, animal type"/>
    <property type="match status" value="1"/>
</dbReference>
<reference evidence="8" key="2">
    <citation type="submission" date="2020-04" db="EMBL/GenBank/DDBJ databases">
        <authorList>
            <person name="Santos R.A.C."/>
            <person name="Steenwyk J.L."/>
            <person name="Rivero-Menendez O."/>
            <person name="Mead M.E."/>
            <person name="Silva L.P."/>
            <person name="Bastos R.W."/>
            <person name="Alastruey-Izquierdo A."/>
            <person name="Goldman G.H."/>
            <person name="Rokas A."/>
        </authorList>
    </citation>
    <scope>NUCLEOTIDE SEQUENCE</scope>
    <source>
        <strain evidence="8">CNM-CM6805</strain>
    </source>
</reference>
<evidence type="ECO:0000256" key="2">
    <source>
        <dbReference type="ARBA" id="ARBA00022964"/>
    </source>
</evidence>
<comment type="caution">
    <text evidence="8">The sequence shown here is derived from an EMBL/GenBank/DDBJ whole genome shotgun (WGS) entry which is preliminary data.</text>
</comment>
<dbReference type="Gene3D" id="1.10.630.10">
    <property type="entry name" value="Cytochrome P450"/>
    <property type="match status" value="1"/>
</dbReference>
<evidence type="ECO:0000256" key="5">
    <source>
        <dbReference type="PIRSR" id="PIRSR619791-2"/>
    </source>
</evidence>
<evidence type="ECO:0000256" key="1">
    <source>
        <dbReference type="ARBA" id="ARBA00022723"/>
    </source>
</evidence>
<name>A0A8H4GV93_9EURO</name>
<dbReference type="InterPro" id="IPR050783">
    <property type="entry name" value="Oxylipin_biosynth_metab"/>
</dbReference>
<keyword evidence="4 5" id="KW-0408">Iron</keyword>
<keyword evidence="9" id="KW-1185">Reference proteome</keyword>
<feature type="compositionally biased region" description="Polar residues" evidence="7">
    <location>
        <begin position="276"/>
        <end position="287"/>
    </location>
</feature>
<keyword evidence="3" id="KW-0560">Oxidoreductase</keyword>
<dbReference type="GO" id="GO:0006631">
    <property type="term" value="P:fatty acid metabolic process"/>
    <property type="evidence" value="ECO:0007669"/>
    <property type="project" value="UniProtKB-ARBA"/>
</dbReference>
<evidence type="ECO:0000313" key="9">
    <source>
        <dbReference type="Proteomes" id="UP000653565"/>
    </source>
</evidence>
<dbReference type="InterPro" id="IPR036396">
    <property type="entry name" value="Cyt_P450_sf"/>
</dbReference>
<dbReference type="SUPFAM" id="SSF48264">
    <property type="entry name" value="Cytochrome P450"/>
    <property type="match status" value="1"/>
</dbReference>
<dbReference type="InterPro" id="IPR019791">
    <property type="entry name" value="Haem_peroxidase_animal"/>
</dbReference>
<protein>
    <submittedName>
        <fullName evidence="8">Uncharacterized protein</fullName>
    </submittedName>
</protein>
<dbReference type="GO" id="GO:0004497">
    <property type="term" value="F:monooxygenase activity"/>
    <property type="evidence" value="ECO:0007669"/>
    <property type="project" value="InterPro"/>
</dbReference>
<dbReference type="PROSITE" id="PS50292">
    <property type="entry name" value="PEROXIDASE_3"/>
    <property type="match status" value="1"/>
</dbReference>
<organism evidence="8 9">
    <name type="scientific">Aspergillus fumigatiaffinis</name>
    <dbReference type="NCBI Taxonomy" id="340414"/>
    <lineage>
        <taxon>Eukaryota</taxon>
        <taxon>Fungi</taxon>
        <taxon>Dikarya</taxon>
        <taxon>Ascomycota</taxon>
        <taxon>Pezizomycotina</taxon>
        <taxon>Eurotiomycetes</taxon>
        <taxon>Eurotiomycetidae</taxon>
        <taxon>Eurotiales</taxon>
        <taxon>Aspergillaceae</taxon>
        <taxon>Aspergillus</taxon>
        <taxon>Aspergillus subgen. Fumigati</taxon>
    </lineage>
</organism>
<dbReference type="GO" id="GO:0004601">
    <property type="term" value="F:peroxidase activity"/>
    <property type="evidence" value="ECO:0007669"/>
    <property type="project" value="InterPro"/>
</dbReference>
<accession>A0A8H4GV93</accession>
<feature type="coiled-coil region" evidence="6">
    <location>
        <begin position="18"/>
        <end position="45"/>
    </location>
</feature>
<dbReference type="InterPro" id="IPR010255">
    <property type="entry name" value="Haem_peroxidase_sf"/>
</dbReference>
<evidence type="ECO:0000256" key="4">
    <source>
        <dbReference type="ARBA" id="ARBA00023004"/>
    </source>
</evidence>
<evidence type="ECO:0000313" key="8">
    <source>
        <dbReference type="EMBL" id="KAF4228926.1"/>
    </source>
</evidence>
<keyword evidence="6" id="KW-0175">Coiled coil</keyword>
<keyword evidence="1 5" id="KW-0479">Metal-binding</keyword>
<dbReference type="PRINTS" id="PR00457">
    <property type="entry name" value="ANPEROXIDASE"/>
</dbReference>
<dbReference type="PANTHER" id="PTHR11903">
    <property type="entry name" value="PROSTAGLANDIN G/H SYNTHASE"/>
    <property type="match status" value="1"/>
</dbReference>
<dbReference type="GO" id="GO:0020037">
    <property type="term" value="F:heme binding"/>
    <property type="evidence" value="ECO:0007669"/>
    <property type="project" value="InterPro"/>
</dbReference>
<dbReference type="CDD" id="cd09817">
    <property type="entry name" value="linoleate_diol_synthase_like"/>
    <property type="match status" value="1"/>
</dbReference>
<feature type="compositionally biased region" description="Basic and acidic residues" evidence="7">
    <location>
        <begin position="230"/>
        <end position="240"/>
    </location>
</feature>
<keyword evidence="5" id="KW-0349">Heme</keyword>
<feature type="compositionally biased region" description="Low complexity" evidence="7">
    <location>
        <begin position="250"/>
        <end position="275"/>
    </location>
</feature>
<evidence type="ECO:0000256" key="7">
    <source>
        <dbReference type="SAM" id="MobiDB-lite"/>
    </source>
</evidence>
<reference evidence="8" key="1">
    <citation type="journal article" date="2020" name="bioRxiv">
        <title>Genomic and phenotypic heterogeneity of clinical isolates of the human pathogens Aspergillus fumigatus, Aspergillus lentulus and Aspergillus fumigatiaffinis.</title>
        <authorList>
            <person name="dos Santos R.A.C."/>
            <person name="Steenwyk J.L."/>
            <person name="Rivero-Menendez O."/>
            <person name="Mead M.E."/>
            <person name="Silva L.P."/>
            <person name="Bastos R.W."/>
            <person name="Alastruey-Izquierdo A."/>
            <person name="Goldman G.H."/>
            <person name="Rokas A."/>
        </authorList>
    </citation>
    <scope>NUCLEOTIDE SEQUENCE</scope>
    <source>
        <strain evidence="8">CNM-CM6805</strain>
    </source>
</reference>
<dbReference type="Pfam" id="PF03098">
    <property type="entry name" value="An_peroxidase"/>
    <property type="match status" value="2"/>
</dbReference>
<dbReference type="GO" id="GO:0051213">
    <property type="term" value="F:dioxygenase activity"/>
    <property type="evidence" value="ECO:0007669"/>
    <property type="project" value="UniProtKB-KW"/>
</dbReference>
<dbReference type="Proteomes" id="UP000653565">
    <property type="component" value="Unassembled WGS sequence"/>
</dbReference>
<keyword evidence="2" id="KW-0223">Dioxygenase</keyword>
<evidence type="ECO:0000256" key="3">
    <source>
        <dbReference type="ARBA" id="ARBA00023002"/>
    </source>
</evidence>
<dbReference type="InterPro" id="IPR037120">
    <property type="entry name" value="Haem_peroxidase_sf_animal"/>
</dbReference>
<dbReference type="CDD" id="cd20612">
    <property type="entry name" value="CYP_LDS-like_C"/>
    <property type="match status" value="1"/>
</dbReference>
<feature type="binding site" description="axial binding residue" evidence="5">
    <location>
        <position position="733"/>
    </location>
    <ligand>
        <name>heme b</name>
        <dbReference type="ChEBI" id="CHEBI:60344"/>
    </ligand>
    <ligandPart>
        <name>Fe</name>
        <dbReference type="ChEBI" id="CHEBI:18248"/>
    </ligandPart>
</feature>
<dbReference type="EMBL" id="JAAAPX010000142">
    <property type="protein sequence ID" value="KAF4228926.1"/>
    <property type="molecule type" value="Genomic_DNA"/>
</dbReference>
<dbReference type="GO" id="GO:0005506">
    <property type="term" value="F:iron ion binding"/>
    <property type="evidence" value="ECO:0007669"/>
    <property type="project" value="InterPro"/>
</dbReference>
<evidence type="ECO:0000256" key="6">
    <source>
        <dbReference type="SAM" id="Coils"/>
    </source>
</evidence>